<dbReference type="AlphaFoldDB" id="A0A172TX25"/>
<gene>
    <name evidence="2" type="ORF">SY85_14490</name>
</gene>
<dbReference type="KEGG" id="fla:SY85_14490"/>
<evidence type="ECO:0000313" key="2">
    <source>
        <dbReference type="EMBL" id="ANE51532.1"/>
    </source>
</evidence>
<keyword evidence="1" id="KW-0812">Transmembrane</keyword>
<evidence type="ECO:0000313" key="3">
    <source>
        <dbReference type="Proteomes" id="UP000077177"/>
    </source>
</evidence>
<evidence type="ECO:0000256" key="1">
    <source>
        <dbReference type="SAM" id="Phobius"/>
    </source>
</evidence>
<accession>A0A172TX25</accession>
<feature type="transmembrane region" description="Helical" evidence="1">
    <location>
        <begin position="6"/>
        <end position="26"/>
    </location>
</feature>
<dbReference type="EMBL" id="CP011390">
    <property type="protein sequence ID" value="ANE51532.1"/>
    <property type="molecule type" value="Genomic_DNA"/>
</dbReference>
<dbReference type="Proteomes" id="UP000077177">
    <property type="component" value="Chromosome"/>
</dbReference>
<keyword evidence="1" id="KW-1133">Transmembrane helix</keyword>
<dbReference type="RefSeq" id="WP_066405631.1">
    <property type="nucleotide sequence ID" value="NZ_CP011390.1"/>
</dbReference>
<dbReference type="OrthoDB" id="1375121at2"/>
<sequence length="74" mass="7942">MKGLQIIGVCLIVLGIVMIATGGFSFKQREKIIDTNTVDLSIKKEKTVTWPWFAGGIIVIGGIGLLLVGGNKRN</sequence>
<name>A0A172TX25_9BACT</name>
<proteinExistence type="predicted"/>
<organism evidence="2 3">
    <name type="scientific">Flavisolibacter tropicus</name>
    <dbReference type="NCBI Taxonomy" id="1492898"/>
    <lineage>
        <taxon>Bacteria</taxon>
        <taxon>Pseudomonadati</taxon>
        <taxon>Bacteroidota</taxon>
        <taxon>Chitinophagia</taxon>
        <taxon>Chitinophagales</taxon>
        <taxon>Chitinophagaceae</taxon>
        <taxon>Flavisolibacter</taxon>
    </lineage>
</organism>
<reference evidence="2 3" key="2">
    <citation type="journal article" date="2016" name="Int. J. Syst. Evol. Microbiol.">
        <title>Flavisolibacter tropicus sp. nov., isolated from tropical soil.</title>
        <authorList>
            <person name="Lee J.J."/>
            <person name="Kang M.S."/>
            <person name="Kim G.S."/>
            <person name="Lee C.S."/>
            <person name="Lim S."/>
            <person name="Lee J."/>
            <person name="Roh S.H."/>
            <person name="Kang H."/>
            <person name="Ha J.M."/>
            <person name="Bae S."/>
            <person name="Jung H.Y."/>
            <person name="Kim M.K."/>
        </authorList>
    </citation>
    <scope>NUCLEOTIDE SEQUENCE [LARGE SCALE GENOMIC DNA]</scope>
    <source>
        <strain evidence="2 3">LCS9</strain>
    </source>
</reference>
<feature type="transmembrane region" description="Helical" evidence="1">
    <location>
        <begin position="47"/>
        <end position="68"/>
    </location>
</feature>
<keyword evidence="3" id="KW-1185">Reference proteome</keyword>
<protein>
    <submittedName>
        <fullName evidence="2">Uncharacterized protein</fullName>
    </submittedName>
</protein>
<keyword evidence="1" id="KW-0472">Membrane</keyword>
<reference evidence="3" key="1">
    <citation type="submission" date="2015-01" db="EMBL/GenBank/DDBJ databases">
        <title>Flavisolibacter sp./LCS9/ whole genome sequencing.</title>
        <authorList>
            <person name="Kim M.K."/>
            <person name="Srinivasan S."/>
            <person name="Lee J.-J."/>
        </authorList>
    </citation>
    <scope>NUCLEOTIDE SEQUENCE [LARGE SCALE GENOMIC DNA]</scope>
    <source>
        <strain evidence="3">LCS9</strain>
    </source>
</reference>